<gene>
    <name evidence="2" type="ORF">FVF75_13495</name>
</gene>
<dbReference type="Gene3D" id="3.40.50.880">
    <property type="match status" value="1"/>
</dbReference>
<reference evidence="2 3" key="1">
    <citation type="submission" date="2019-08" db="EMBL/GenBank/DDBJ databases">
        <title>Identification of a novel species of the genus Boseongicola.</title>
        <authorList>
            <person name="Zhang X.-Q."/>
        </authorList>
    </citation>
    <scope>NUCLEOTIDE SEQUENCE [LARGE SCALE GENOMIC DNA]</scope>
    <source>
        <strain evidence="2 3">HY14</strain>
    </source>
</reference>
<protein>
    <recommendedName>
        <fullName evidence="4">Glutamine amidotransferase domain-containing protein</fullName>
    </recommendedName>
</protein>
<keyword evidence="3" id="KW-1185">Reference proteome</keyword>
<feature type="transmembrane region" description="Helical" evidence="1">
    <location>
        <begin position="659"/>
        <end position="678"/>
    </location>
</feature>
<evidence type="ECO:0008006" key="4">
    <source>
        <dbReference type="Google" id="ProtNLM"/>
    </source>
</evidence>
<accession>A0A5D0RG94</accession>
<evidence type="ECO:0000313" key="2">
    <source>
        <dbReference type="EMBL" id="TYB80640.1"/>
    </source>
</evidence>
<sequence>MNAASVVFDPAFAWPVLWAAAAIFALLIAVALWRGLKGWALRALAVMAILAALAGPSIQTEERRPLGDIMVAVVDDSASQTLSDRAAQTEAALADLSRSAEARGLDLRVVRVGDGEDDRGTLAMSALAGALAELPRDRVAGMVMISDGRVHDIDAAPALPAPLHLLQTGRAADWDRRLVITAAPAFAILGEEQAIRLRVEDMGAAPGAARVTLDISIDGDEPSRHEVPLGRDLELPITLRHGGQNVIQLTTPVAEGELTDRNNAAVVAINGVRDRLRVLLVSGEPHPGTRTWRNLLKSDSAVDLVHFTILRPPDKQDGVPVNELSLIAFPTQELFLDKIDEFDLIIFDRYMLRGILPASYLGSVRDYVRAGGAVLIAAGPDFAGVQSLARSPLGEVLPLLPTARLIDAGYLPEVTDLGARHPVTRGLEGFAPEVGWGRWLRQVELAGGGGMTVMSGAEDAPLLVLDRVEEGRVALLASDQAWLWSRGFEGGGPQLELLRRLAHWMMKEPELEEEALTAEAEGGAMTITRRTMDTGARSVTVTGPDGAEVVLPMTEIAPGLFQADYDAPAMGLYRLAEGDTDAVVALGPSAPKEFEATIATREGLAPVIAPMRGGVAVLEDGMPGLRPVAEGRVAAGRGWIGYTPRGAYAVEDLRITPLAPAWLMLLLAAGLAVLAWLWEGRRRSAVRTGA</sequence>
<keyword evidence="1" id="KW-1133">Transmembrane helix</keyword>
<feature type="transmembrane region" description="Helical" evidence="1">
    <location>
        <begin position="39"/>
        <end position="58"/>
    </location>
</feature>
<keyword evidence="1" id="KW-0472">Membrane</keyword>
<dbReference type="PANTHER" id="PTHR37947:SF1">
    <property type="entry name" value="BLL2462 PROTEIN"/>
    <property type="match status" value="1"/>
</dbReference>
<evidence type="ECO:0000313" key="3">
    <source>
        <dbReference type="Proteomes" id="UP000322080"/>
    </source>
</evidence>
<feature type="transmembrane region" description="Helical" evidence="1">
    <location>
        <begin position="12"/>
        <end position="32"/>
    </location>
</feature>
<dbReference type="PANTHER" id="PTHR37947">
    <property type="entry name" value="BLL2462 PROTEIN"/>
    <property type="match status" value="1"/>
</dbReference>
<proteinExistence type="predicted"/>
<name>A0A5D0RG94_9RHOB</name>
<dbReference type="EMBL" id="VSIY01000013">
    <property type="protein sequence ID" value="TYB80640.1"/>
    <property type="molecule type" value="Genomic_DNA"/>
</dbReference>
<dbReference type="Proteomes" id="UP000322080">
    <property type="component" value="Unassembled WGS sequence"/>
</dbReference>
<dbReference type="AlphaFoldDB" id="A0A5D0RG94"/>
<dbReference type="InterPro" id="IPR029062">
    <property type="entry name" value="Class_I_gatase-like"/>
</dbReference>
<evidence type="ECO:0000256" key="1">
    <source>
        <dbReference type="SAM" id="Phobius"/>
    </source>
</evidence>
<comment type="caution">
    <text evidence="2">The sequence shown here is derived from an EMBL/GenBank/DDBJ whole genome shotgun (WGS) entry which is preliminary data.</text>
</comment>
<dbReference type="SUPFAM" id="SSF52317">
    <property type="entry name" value="Class I glutamine amidotransferase-like"/>
    <property type="match status" value="1"/>
</dbReference>
<keyword evidence="1" id="KW-0812">Transmembrane</keyword>
<organism evidence="2 3">
    <name type="scientific">Maritimibacter fusiformis</name>
    <dbReference type="NCBI Taxonomy" id="2603819"/>
    <lineage>
        <taxon>Bacteria</taxon>
        <taxon>Pseudomonadati</taxon>
        <taxon>Pseudomonadota</taxon>
        <taxon>Alphaproteobacteria</taxon>
        <taxon>Rhodobacterales</taxon>
        <taxon>Roseobacteraceae</taxon>
        <taxon>Maritimibacter</taxon>
    </lineage>
</organism>
<dbReference type="RefSeq" id="WP_148378860.1">
    <property type="nucleotide sequence ID" value="NZ_VSIY01000013.1"/>
</dbReference>